<name>W5SXQ2_9SPIR</name>
<evidence type="ECO:0000313" key="2">
    <source>
        <dbReference type="EMBL" id="AHH11468.1"/>
    </source>
</evidence>
<proteinExistence type="predicted"/>
<keyword evidence="1" id="KW-0472">Membrane</keyword>
<dbReference type="EMBL" id="CP005754">
    <property type="protein sequence ID" value="AHH11468.1"/>
    <property type="molecule type" value="Genomic_DNA"/>
</dbReference>
<keyword evidence="2" id="KW-0614">Plasmid</keyword>
<sequence>MGIPQPVITQQMVLNELMKAGINRDIADDLAYRYYRNELTFKDIEFLKENFDIKLEKVEASLQSEIKAIKTDLDNKIDNKFNELDKKIDTIENNLNVKIDTKFNELDKKIDIVENNLNVKIDNIKNDLKSDITFVINEVSLIRKDIEINKIEIDNNLNKALSEFKSTSKIHHWMFGTIITIFIGILLTLIFK</sequence>
<geneLocation type="plasmid" evidence="2">
    <name>unnamed</name>
</geneLocation>
<feature type="transmembrane region" description="Helical" evidence="1">
    <location>
        <begin position="170"/>
        <end position="191"/>
    </location>
</feature>
<evidence type="ECO:0000256" key="1">
    <source>
        <dbReference type="SAM" id="Phobius"/>
    </source>
</evidence>
<dbReference type="NCBIfam" id="NF040499">
    <property type="entry name" value="Bdr_N_group1"/>
    <property type="match status" value="1"/>
</dbReference>
<accession>W5SXQ2</accession>
<protein>
    <submittedName>
        <fullName evidence="2">BDR-repeat family protein</fullName>
    </submittedName>
</protein>
<gene>
    <name evidence="2" type="ORF">BCO_0001407</name>
</gene>
<dbReference type="OrthoDB" id="351088at2"/>
<keyword evidence="1" id="KW-1133">Transmembrane helix</keyword>
<dbReference type="RefSeq" id="WP_025408726.1">
    <property type="nucleotide sequence ID" value="NZ_CP005754.1"/>
</dbReference>
<dbReference type="AlphaFoldDB" id="W5SXQ2"/>
<reference evidence="2" key="1">
    <citation type="submission" date="2013-04" db="EMBL/GenBank/DDBJ databases">
        <title>Comparative Genomics of Relapsing Fever Spirochetes.</title>
        <authorList>
            <person name="Schwan T.G."/>
            <person name="Raffel S.J."/>
            <person name="Porcella S.F."/>
            <person name="Martens C.A."/>
            <person name="Bruno D.P."/>
            <person name="Ricklefs S.M."/>
            <person name="Barbian K.B."/>
        </authorList>
    </citation>
    <scope>NUCLEOTIDE SEQUENCE</scope>
    <source>
        <strain evidence="2">Co53</strain>
        <plasmid evidence="2">unnamed</plasmid>
    </source>
</reference>
<organism evidence="2">
    <name type="scientific">Borrelia coriaceae ATCC 43381</name>
    <dbReference type="NCBI Taxonomy" id="1408429"/>
    <lineage>
        <taxon>Bacteria</taxon>
        <taxon>Pseudomonadati</taxon>
        <taxon>Spirochaetota</taxon>
        <taxon>Spirochaetia</taxon>
        <taxon>Spirochaetales</taxon>
        <taxon>Borreliaceae</taxon>
        <taxon>Borrelia</taxon>
    </lineage>
</organism>
<dbReference type="HOGENOM" id="CLU_077086_0_1_12"/>
<keyword evidence="1" id="KW-0812">Transmembrane</keyword>